<feature type="region of interest" description="Disordered" evidence="2">
    <location>
        <begin position="159"/>
        <end position="324"/>
    </location>
</feature>
<evidence type="ECO:0000313" key="5">
    <source>
        <dbReference type="Proteomes" id="UP000001593"/>
    </source>
</evidence>
<feature type="compositionally biased region" description="Basic and acidic residues" evidence="2">
    <location>
        <begin position="271"/>
        <end position="287"/>
    </location>
</feature>
<evidence type="ECO:0000313" key="4">
    <source>
        <dbReference type="EMBL" id="EDO30659.1"/>
    </source>
</evidence>
<keyword evidence="1" id="KW-0143">Chaperone</keyword>
<dbReference type="GO" id="GO:0051087">
    <property type="term" value="F:protein-folding chaperone binding"/>
    <property type="evidence" value="ECO:0000318"/>
    <property type="project" value="GO_Central"/>
</dbReference>
<dbReference type="InParanoid" id="A7T064"/>
<dbReference type="PANTHER" id="PTHR12329:SF5">
    <property type="entry name" value="STARVIN, ISOFORM E"/>
    <property type="match status" value="1"/>
</dbReference>
<feature type="compositionally biased region" description="Low complexity" evidence="2">
    <location>
        <begin position="313"/>
        <end position="324"/>
    </location>
</feature>
<dbReference type="Pfam" id="PF02179">
    <property type="entry name" value="BAG"/>
    <property type="match status" value="1"/>
</dbReference>
<evidence type="ECO:0000256" key="1">
    <source>
        <dbReference type="ARBA" id="ARBA00023186"/>
    </source>
</evidence>
<gene>
    <name evidence="4" type="ORF">NEMVEDRAFT_v1g220298</name>
</gene>
<proteinExistence type="predicted"/>
<evidence type="ECO:0000256" key="2">
    <source>
        <dbReference type="SAM" id="MobiDB-lite"/>
    </source>
</evidence>
<feature type="compositionally biased region" description="Basic and acidic residues" evidence="2">
    <location>
        <begin position="302"/>
        <end position="311"/>
    </location>
</feature>
<dbReference type="HOGENOM" id="CLU_657740_0_0_1"/>
<feature type="compositionally biased region" description="Basic and acidic residues" evidence="2">
    <location>
        <begin position="215"/>
        <end position="229"/>
    </location>
</feature>
<dbReference type="GO" id="GO:0005634">
    <property type="term" value="C:nucleus"/>
    <property type="evidence" value="ECO:0000318"/>
    <property type="project" value="GO_Central"/>
</dbReference>
<sequence>MSRIIPIIADPDYKPPEGRNKLDKPTHLATVCNEYNMDDEAGNIGFSRRERLRDRGLLRRFRTDIEHELDGRDSVSRFNDDFDDSEFWESRFHGTRKTSALIPGNKKWKERKWNLEKSFSKTGEEDEFVSVPQRLIRDDDLEDFPNIIKTFRETSKIRGRNPSERRVTSEWRGVSENPRRHNSKLSESEFVSESPWRQGWGDEGDIGIPIPVTQQKDEGQNNKTENKNEDELEPIIEPIKEGRLMDSTPEKTPDLSENISKGEAESAVMSLKDKASSEQEQYLREKSPGNNNNNSSEAICLDTEKRQEKEQAVSNTSSYNVSSNLDDTKSEVISKINAIEKIVESLQGEVEGLSKSGSGKNSNKYCRLEEMLTRCMLDLDQIEALGNHRVRDARKSAVNHCQDALDKLEAECAGESSP</sequence>
<reference evidence="4 5" key="1">
    <citation type="journal article" date="2007" name="Science">
        <title>Sea anemone genome reveals ancestral eumetazoan gene repertoire and genomic organization.</title>
        <authorList>
            <person name="Putnam N.H."/>
            <person name="Srivastava M."/>
            <person name="Hellsten U."/>
            <person name="Dirks B."/>
            <person name="Chapman J."/>
            <person name="Salamov A."/>
            <person name="Terry A."/>
            <person name="Shapiro H."/>
            <person name="Lindquist E."/>
            <person name="Kapitonov V.V."/>
            <person name="Jurka J."/>
            <person name="Genikhovich G."/>
            <person name="Grigoriev I.V."/>
            <person name="Lucas S.M."/>
            <person name="Steele R.E."/>
            <person name="Finnerty J.R."/>
            <person name="Technau U."/>
            <person name="Martindale M.Q."/>
            <person name="Rokhsar D.S."/>
        </authorList>
    </citation>
    <scope>NUCLEOTIDE SEQUENCE [LARGE SCALE GENOMIC DNA]</scope>
    <source>
        <strain evidence="5">CH2 X CH6</strain>
    </source>
</reference>
<dbReference type="GO" id="GO:0005737">
    <property type="term" value="C:cytoplasm"/>
    <property type="evidence" value="ECO:0000318"/>
    <property type="project" value="GO_Central"/>
</dbReference>
<dbReference type="SUPFAM" id="SSF63491">
    <property type="entry name" value="BAG domain"/>
    <property type="match status" value="1"/>
</dbReference>
<dbReference type="GO" id="GO:0000774">
    <property type="term" value="F:adenyl-nucleotide exchange factor activity"/>
    <property type="evidence" value="ECO:0000318"/>
    <property type="project" value="GO_Central"/>
</dbReference>
<dbReference type="Proteomes" id="UP000001593">
    <property type="component" value="Unassembled WGS sequence"/>
</dbReference>
<dbReference type="SMART" id="SM00264">
    <property type="entry name" value="BAG"/>
    <property type="match status" value="1"/>
</dbReference>
<protein>
    <recommendedName>
        <fullName evidence="3">BAG domain-containing protein</fullName>
    </recommendedName>
</protein>
<dbReference type="Gene3D" id="1.20.58.120">
    <property type="entry name" value="BAG domain"/>
    <property type="match status" value="1"/>
</dbReference>
<dbReference type="InterPro" id="IPR003103">
    <property type="entry name" value="BAG_domain"/>
</dbReference>
<dbReference type="STRING" id="45351.A7T064"/>
<dbReference type="AlphaFoldDB" id="A7T064"/>
<evidence type="ECO:0000259" key="3">
    <source>
        <dbReference type="PROSITE" id="PS51035"/>
    </source>
</evidence>
<dbReference type="InterPro" id="IPR036533">
    <property type="entry name" value="BAG_dom_sf"/>
</dbReference>
<keyword evidence="5" id="KW-1185">Reference proteome</keyword>
<feature type="domain" description="BAG" evidence="3">
    <location>
        <begin position="335"/>
        <end position="412"/>
    </location>
</feature>
<dbReference type="GO" id="GO:0005829">
    <property type="term" value="C:cytosol"/>
    <property type="evidence" value="ECO:0000318"/>
    <property type="project" value="GO_Central"/>
</dbReference>
<dbReference type="InterPro" id="IPR039773">
    <property type="entry name" value="BAG_chaperone_regulator"/>
</dbReference>
<dbReference type="GO" id="GO:0016020">
    <property type="term" value="C:membrane"/>
    <property type="evidence" value="ECO:0000318"/>
    <property type="project" value="GO_Central"/>
</dbReference>
<dbReference type="EMBL" id="DS470004">
    <property type="protein sequence ID" value="EDO30659.1"/>
    <property type="molecule type" value="Genomic_DNA"/>
</dbReference>
<feature type="compositionally biased region" description="Polar residues" evidence="2">
    <location>
        <begin position="288"/>
        <end position="297"/>
    </location>
</feature>
<accession>A7T064</accession>
<feature type="compositionally biased region" description="Basic and acidic residues" evidence="2">
    <location>
        <begin position="238"/>
        <end position="264"/>
    </location>
</feature>
<feature type="compositionally biased region" description="Basic and acidic residues" evidence="2">
    <location>
        <begin position="159"/>
        <end position="169"/>
    </location>
</feature>
<dbReference type="PANTHER" id="PTHR12329">
    <property type="entry name" value="BCL2-ASSOCIATED ATHANOGENE"/>
    <property type="match status" value="1"/>
</dbReference>
<name>A7T064_NEMVE</name>
<dbReference type="PROSITE" id="PS51035">
    <property type="entry name" value="BAG"/>
    <property type="match status" value="1"/>
</dbReference>
<organism evidence="4 5">
    <name type="scientific">Nematostella vectensis</name>
    <name type="common">Starlet sea anemone</name>
    <dbReference type="NCBI Taxonomy" id="45351"/>
    <lineage>
        <taxon>Eukaryota</taxon>
        <taxon>Metazoa</taxon>
        <taxon>Cnidaria</taxon>
        <taxon>Anthozoa</taxon>
        <taxon>Hexacorallia</taxon>
        <taxon>Actiniaria</taxon>
        <taxon>Edwardsiidae</taxon>
        <taxon>Nematostella</taxon>
    </lineage>
</organism>
<dbReference type="eggNOG" id="KOG0940">
    <property type="taxonomic scope" value="Eukaryota"/>
</dbReference>
<dbReference type="PhylomeDB" id="A7T064"/>
<dbReference type="GO" id="GO:0050821">
    <property type="term" value="P:protein stabilization"/>
    <property type="evidence" value="ECO:0000318"/>
    <property type="project" value="GO_Central"/>
</dbReference>